<evidence type="ECO:0000259" key="8">
    <source>
        <dbReference type="PROSITE" id="PS50835"/>
    </source>
</evidence>
<evidence type="ECO:0000256" key="3">
    <source>
        <dbReference type="ARBA" id="ARBA00023157"/>
    </source>
</evidence>
<dbReference type="Gene3D" id="2.60.40.10">
    <property type="entry name" value="Immunoglobulins"/>
    <property type="match status" value="3"/>
</dbReference>
<dbReference type="GO" id="GO:0005911">
    <property type="term" value="C:cell-cell junction"/>
    <property type="evidence" value="ECO:0007669"/>
    <property type="project" value="TreeGrafter"/>
</dbReference>
<keyword evidence="4" id="KW-0325">Glycoprotein</keyword>
<organism evidence="9 10">
    <name type="scientific">Magallana gigas</name>
    <name type="common">Pacific oyster</name>
    <name type="synonym">Crassostrea gigas</name>
    <dbReference type="NCBI Taxonomy" id="29159"/>
    <lineage>
        <taxon>Eukaryota</taxon>
        <taxon>Metazoa</taxon>
        <taxon>Spiralia</taxon>
        <taxon>Lophotrochozoa</taxon>
        <taxon>Mollusca</taxon>
        <taxon>Bivalvia</taxon>
        <taxon>Autobranchia</taxon>
        <taxon>Pteriomorphia</taxon>
        <taxon>Ostreida</taxon>
        <taxon>Ostreoidea</taxon>
        <taxon>Ostreidae</taxon>
        <taxon>Magallana</taxon>
    </lineage>
</organism>
<keyword evidence="7" id="KW-1133">Transmembrane helix</keyword>
<evidence type="ECO:0000256" key="5">
    <source>
        <dbReference type="ARBA" id="ARBA00023319"/>
    </source>
</evidence>
<feature type="domain" description="Ig-like" evidence="8">
    <location>
        <begin position="19"/>
        <end position="108"/>
    </location>
</feature>
<reference evidence="9" key="1">
    <citation type="submission" date="2022-08" db="UniProtKB">
        <authorList>
            <consortium name="EnsemblMetazoa"/>
        </authorList>
    </citation>
    <scope>IDENTIFICATION</scope>
    <source>
        <strain evidence="9">05x7-T-G4-1.051#20</strain>
    </source>
</reference>
<keyword evidence="5" id="KW-0393">Immunoglobulin domain</keyword>
<comment type="subcellular location">
    <subcellularLocation>
        <location evidence="1">Membrane</location>
        <topology evidence="1">Single-pass type I membrane protein</topology>
    </subcellularLocation>
</comment>
<evidence type="ECO:0000256" key="2">
    <source>
        <dbReference type="ARBA" id="ARBA00023136"/>
    </source>
</evidence>
<dbReference type="EnsemblMetazoa" id="G24178.12">
    <property type="protein sequence ID" value="G24178.12:cds"/>
    <property type="gene ID" value="G24178"/>
</dbReference>
<dbReference type="EnsemblMetazoa" id="G24178.7">
    <property type="protein sequence ID" value="G24178.7:cds"/>
    <property type="gene ID" value="G24178"/>
</dbReference>
<evidence type="ECO:0000256" key="7">
    <source>
        <dbReference type="SAM" id="Phobius"/>
    </source>
</evidence>
<dbReference type="GO" id="GO:0005886">
    <property type="term" value="C:plasma membrane"/>
    <property type="evidence" value="ECO:0007669"/>
    <property type="project" value="TreeGrafter"/>
</dbReference>
<dbReference type="EnsemblMetazoa" id="G24178.6">
    <property type="protein sequence ID" value="G24178.6:cds"/>
    <property type="gene ID" value="G24178"/>
</dbReference>
<feature type="transmembrane region" description="Helical" evidence="7">
    <location>
        <begin position="323"/>
        <end position="344"/>
    </location>
</feature>
<evidence type="ECO:0000256" key="4">
    <source>
        <dbReference type="ARBA" id="ARBA00023180"/>
    </source>
</evidence>
<evidence type="ECO:0000256" key="1">
    <source>
        <dbReference type="ARBA" id="ARBA00004479"/>
    </source>
</evidence>
<dbReference type="SUPFAM" id="SSF48726">
    <property type="entry name" value="Immunoglobulin"/>
    <property type="match status" value="3"/>
</dbReference>
<evidence type="ECO:0000313" key="10">
    <source>
        <dbReference type="Proteomes" id="UP000005408"/>
    </source>
</evidence>
<evidence type="ECO:0000313" key="9">
    <source>
        <dbReference type="EnsemblMetazoa" id="G24178.1:cds"/>
    </source>
</evidence>
<keyword evidence="10" id="KW-1185">Reference proteome</keyword>
<evidence type="ECO:0000256" key="6">
    <source>
        <dbReference type="SAM" id="MobiDB-lite"/>
    </source>
</evidence>
<dbReference type="EnsemblMetazoa" id="G24178.4">
    <property type="protein sequence ID" value="G24178.4:cds"/>
    <property type="gene ID" value="G24178"/>
</dbReference>
<dbReference type="KEGG" id="crg:105346855"/>
<dbReference type="InterPro" id="IPR013783">
    <property type="entry name" value="Ig-like_fold"/>
</dbReference>
<dbReference type="PANTHER" id="PTHR11640:SF31">
    <property type="entry name" value="IRREGULAR CHIASM C-ROUGHEST PROTEIN-RELATED"/>
    <property type="match status" value="1"/>
</dbReference>
<feature type="region of interest" description="Disordered" evidence="6">
    <location>
        <begin position="362"/>
        <end position="388"/>
    </location>
</feature>
<dbReference type="OMA" id="TITWSCM"/>
<feature type="domain" description="Ig-like" evidence="8">
    <location>
        <begin position="115"/>
        <end position="207"/>
    </location>
</feature>
<dbReference type="Proteomes" id="UP000005408">
    <property type="component" value="Unassembled WGS sequence"/>
</dbReference>
<keyword evidence="7" id="KW-0812">Transmembrane</keyword>
<sequence>MLLFVLFLPLVVGDSYQLPTPYLTLNDNNVTEGQPIALRCSIYSPEPQPVTWYWRCGDSNMTGNASVGLHDTVLTFPSDRKYNGVVCYCKVRPSAANDSYSKMSNHLTINVRYTPRSIPFLNASNTAVVAGEEITLQCTLDTLGNPQVTWTWKCGRYAVYNQRTVNVNATSKLILKGEPDLNNKVCHCVARNYFLHYEAASNAVSLSVYYFPDERPRIDNTLITVDQNTPVTIRCYLSTRGNPPVAWLWYCDDKLQSKGVGSTGTLSTLMVIAKLKDHNAACHCRAKSDSQWGSYDKNSSKAIINIKNLDLITTKSSAITADVFGAVTGIVVLLIIMAGIVVVFHHRKITDMSNQFLTTRRDNDMSSSVGQDNLNYRTLKEEQAHPTE</sequence>
<dbReference type="GO" id="GO:0050839">
    <property type="term" value="F:cell adhesion molecule binding"/>
    <property type="evidence" value="ECO:0007669"/>
    <property type="project" value="TreeGrafter"/>
</dbReference>
<feature type="compositionally biased region" description="Basic and acidic residues" evidence="6">
    <location>
        <begin position="378"/>
        <end position="388"/>
    </location>
</feature>
<dbReference type="InterPro" id="IPR051275">
    <property type="entry name" value="Cell_adhesion_signaling"/>
</dbReference>
<dbReference type="GeneID" id="105346855"/>
<dbReference type="EnsemblMetazoa" id="G24178.1">
    <property type="protein sequence ID" value="G24178.1:cds"/>
    <property type="gene ID" value="G24178"/>
</dbReference>
<dbReference type="OrthoDB" id="10039395at2759"/>
<proteinExistence type="predicted"/>
<name>A0A8W8KMR8_MAGGI</name>
<accession>A0A8W8KMR8</accession>
<dbReference type="PANTHER" id="PTHR11640">
    <property type="entry name" value="NEPHRIN"/>
    <property type="match status" value="1"/>
</dbReference>
<feature type="compositionally biased region" description="Polar residues" evidence="6">
    <location>
        <begin position="365"/>
        <end position="376"/>
    </location>
</feature>
<dbReference type="PROSITE" id="PS50835">
    <property type="entry name" value="IG_LIKE"/>
    <property type="match status" value="3"/>
</dbReference>
<keyword evidence="2 7" id="KW-0472">Membrane</keyword>
<dbReference type="AlphaFoldDB" id="A0A8W8KMR8"/>
<dbReference type="EnsemblMetazoa" id="G24178.5">
    <property type="protein sequence ID" value="G24178.5:cds"/>
    <property type="gene ID" value="G24178"/>
</dbReference>
<feature type="domain" description="Ig-like" evidence="8">
    <location>
        <begin position="216"/>
        <end position="300"/>
    </location>
</feature>
<dbReference type="InterPro" id="IPR036179">
    <property type="entry name" value="Ig-like_dom_sf"/>
</dbReference>
<dbReference type="GO" id="GO:0098609">
    <property type="term" value="P:cell-cell adhesion"/>
    <property type="evidence" value="ECO:0007669"/>
    <property type="project" value="TreeGrafter"/>
</dbReference>
<keyword evidence="3" id="KW-1015">Disulfide bond</keyword>
<protein>
    <recommendedName>
        <fullName evidence="8">Ig-like domain-containing protein</fullName>
    </recommendedName>
</protein>
<dbReference type="InterPro" id="IPR007110">
    <property type="entry name" value="Ig-like_dom"/>
</dbReference>